<protein>
    <submittedName>
        <fullName evidence="2">Phosphoglycerate mutase</fullName>
    </submittedName>
</protein>
<dbReference type="GO" id="GO:0016787">
    <property type="term" value="F:hydrolase activity"/>
    <property type="evidence" value="ECO:0007669"/>
    <property type="project" value="UniProtKB-KW"/>
</dbReference>
<dbReference type="EMBL" id="QXGM01000001">
    <property type="protein sequence ID" value="RSX55997.1"/>
    <property type="molecule type" value="Genomic_DNA"/>
</dbReference>
<dbReference type="AlphaFoldDB" id="A0A430FT50"/>
<keyword evidence="1" id="KW-0378">Hydrolase</keyword>
<dbReference type="CDD" id="cd07067">
    <property type="entry name" value="HP_PGM_like"/>
    <property type="match status" value="1"/>
</dbReference>
<accession>A0A430FT50</accession>
<dbReference type="Pfam" id="PF00300">
    <property type="entry name" value="His_Phos_1"/>
    <property type="match status" value="1"/>
</dbReference>
<proteinExistence type="predicted"/>
<dbReference type="InterPro" id="IPR013078">
    <property type="entry name" value="His_Pase_superF_clade-1"/>
</dbReference>
<gene>
    <name evidence="2" type="ORF">D2E26_0560</name>
</gene>
<dbReference type="PANTHER" id="PTHR20935:SF1">
    <property type="entry name" value="SLL1549 PROTEIN"/>
    <property type="match status" value="1"/>
</dbReference>
<sequence length="182" mass="20349">MNLKKIEKSIKAYDYVLVIMRHAKTEPFHAEGDFERVLTEKGLKQAKAVAKGLRAMDLVPDQIDCSSAVRARQTCERMLKTFGDKPKVNWHKSLYGEGMQAIFDQLQGCKTKRHELMVISHEPTVSMACQWLANPSSDPHLLGLLNLGLSTATCVIFGANVPFNAWDIHQAQLLAVLGPKDF</sequence>
<organism evidence="2 3">
    <name type="scientific">Bifidobacterium dolichotidis</name>
    <dbReference type="NCBI Taxonomy" id="2306976"/>
    <lineage>
        <taxon>Bacteria</taxon>
        <taxon>Bacillati</taxon>
        <taxon>Actinomycetota</taxon>
        <taxon>Actinomycetes</taxon>
        <taxon>Bifidobacteriales</taxon>
        <taxon>Bifidobacteriaceae</taxon>
        <taxon>Bifidobacterium</taxon>
    </lineage>
</organism>
<dbReference type="SMART" id="SM00855">
    <property type="entry name" value="PGAM"/>
    <property type="match status" value="1"/>
</dbReference>
<dbReference type="Gene3D" id="3.40.50.1240">
    <property type="entry name" value="Phosphoglycerate mutase-like"/>
    <property type="match status" value="1"/>
</dbReference>
<dbReference type="OrthoDB" id="9810154at2"/>
<dbReference type="Proteomes" id="UP000287609">
    <property type="component" value="Unassembled WGS sequence"/>
</dbReference>
<evidence type="ECO:0000313" key="3">
    <source>
        <dbReference type="Proteomes" id="UP000287609"/>
    </source>
</evidence>
<comment type="caution">
    <text evidence="2">The sequence shown here is derived from an EMBL/GenBank/DDBJ whole genome shotgun (WGS) entry which is preliminary data.</text>
</comment>
<name>A0A430FT50_9BIFI</name>
<dbReference type="RefSeq" id="WP_125963159.1">
    <property type="nucleotide sequence ID" value="NZ_QXGM01000001.1"/>
</dbReference>
<evidence type="ECO:0000256" key="1">
    <source>
        <dbReference type="ARBA" id="ARBA00022801"/>
    </source>
</evidence>
<evidence type="ECO:0000313" key="2">
    <source>
        <dbReference type="EMBL" id="RSX55997.1"/>
    </source>
</evidence>
<reference evidence="2 3" key="1">
    <citation type="submission" date="2018-09" db="EMBL/GenBank/DDBJ databases">
        <title>Characterization of the phylogenetic diversity of five novel species belonging to the genus Bifidobacterium.</title>
        <authorList>
            <person name="Lugli G.A."/>
            <person name="Duranti S."/>
            <person name="Milani C."/>
        </authorList>
    </citation>
    <scope>NUCLEOTIDE SEQUENCE [LARGE SCALE GENOMIC DNA]</scope>
    <source>
        <strain evidence="2 3">2036B</strain>
    </source>
</reference>
<dbReference type="PANTHER" id="PTHR20935">
    <property type="entry name" value="PHOSPHOGLYCERATE MUTASE-RELATED"/>
    <property type="match status" value="1"/>
</dbReference>
<dbReference type="SUPFAM" id="SSF53254">
    <property type="entry name" value="Phosphoglycerate mutase-like"/>
    <property type="match status" value="1"/>
</dbReference>
<keyword evidence="3" id="KW-1185">Reference proteome</keyword>
<dbReference type="InterPro" id="IPR051021">
    <property type="entry name" value="Mito_Ser/Thr_phosphatase"/>
</dbReference>
<dbReference type="InterPro" id="IPR029033">
    <property type="entry name" value="His_PPase_superfam"/>
</dbReference>